<evidence type="ECO:0000256" key="14">
    <source>
        <dbReference type="ARBA" id="ARBA00042261"/>
    </source>
</evidence>
<evidence type="ECO:0000256" key="8">
    <source>
        <dbReference type="ARBA" id="ARBA00023180"/>
    </source>
</evidence>
<dbReference type="PANTHER" id="PTHR31736">
    <property type="match status" value="1"/>
</dbReference>
<dbReference type="Pfam" id="PF00295">
    <property type="entry name" value="Glyco_hydro_28"/>
    <property type="match status" value="1"/>
</dbReference>
<gene>
    <name evidence="18" type="ORF">M7I_7135</name>
</gene>
<keyword evidence="7" id="KW-1015">Disulfide bond</keyword>
<keyword evidence="3" id="KW-0964">Secreted</keyword>
<keyword evidence="4 17" id="KW-0732">Signal</keyword>
<dbReference type="GO" id="GO:0004650">
    <property type="term" value="F:polygalacturonase activity"/>
    <property type="evidence" value="ECO:0007669"/>
    <property type="project" value="InterPro"/>
</dbReference>
<evidence type="ECO:0000256" key="15">
    <source>
        <dbReference type="ARBA" id="ARBA00048766"/>
    </source>
</evidence>
<dbReference type="GO" id="GO:0005576">
    <property type="term" value="C:extracellular region"/>
    <property type="evidence" value="ECO:0007669"/>
    <property type="project" value="UniProtKB-SubCell"/>
</dbReference>
<dbReference type="InterPro" id="IPR011050">
    <property type="entry name" value="Pectin_lyase_fold/virulence"/>
</dbReference>
<evidence type="ECO:0000313" key="18">
    <source>
        <dbReference type="EMBL" id="EHK97124.1"/>
    </source>
</evidence>
<evidence type="ECO:0000256" key="3">
    <source>
        <dbReference type="ARBA" id="ARBA00022525"/>
    </source>
</evidence>
<keyword evidence="9 16" id="KW-0326">Glycosidase</keyword>
<dbReference type="HOGENOM" id="CLU_016031_1_0_1"/>
<comment type="catalytic activity">
    <reaction evidence="15">
        <text>[(1-&gt;4)-alpha-D-galacturonosyl](n) + H2O = alpha-D-galacturonate + [(1-&gt;4)-alpha-D-galacturonosyl](n-1)</text>
        <dbReference type="Rhea" id="RHEA:14117"/>
        <dbReference type="Rhea" id="RHEA-COMP:14570"/>
        <dbReference type="Rhea" id="RHEA-COMP:14572"/>
        <dbReference type="ChEBI" id="CHEBI:15377"/>
        <dbReference type="ChEBI" id="CHEBI:58658"/>
        <dbReference type="ChEBI" id="CHEBI:140523"/>
        <dbReference type="EC" id="3.2.1.67"/>
    </reaction>
</comment>
<dbReference type="GO" id="GO:0005975">
    <property type="term" value="P:carbohydrate metabolic process"/>
    <property type="evidence" value="ECO:0007669"/>
    <property type="project" value="InterPro"/>
</dbReference>
<dbReference type="GO" id="GO:0047911">
    <property type="term" value="F:galacturan 1,4-alpha-galacturonidase activity"/>
    <property type="evidence" value="ECO:0007669"/>
    <property type="project" value="UniProtKB-EC"/>
</dbReference>
<dbReference type="GO" id="GO:0071555">
    <property type="term" value="P:cell wall organization"/>
    <property type="evidence" value="ECO:0007669"/>
    <property type="project" value="UniProtKB-KW"/>
</dbReference>
<name>H0EWG9_GLAL7</name>
<keyword evidence="5" id="KW-0677">Repeat</keyword>
<comment type="caution">
    <text evidence="18">The sequence shown here is derived from an EMBL/GenBank/DDBJ whole genome shotgun (WGS) entry which is preliminary data.</text>
</comment>
<accession>H0EWG9</accession>
<evidence type="ECO:0000256" key="4">
    <source>
        <dbReference type="ARBA" id="ARBA00022729"/>
    </source>
</evidence>
<dbReference type="OrthoDB" id="187139at2759"/>
<dbReference type="InterPro" id="IPR012334">
    <property type="entry name" value="Pectin_lyas_fold"/>
</dbReference>
<keyword evidence="19" id="KW-1185">Reference proteome</keyword>
<organism evidence="18 19">
    <name type="scientific">Glarea lozoyensis (strain ATCC 74030 / MF5533)</name>
    <dbReference type="NCBI Taxonomy" id="1104152"/>
    <lineage>
        <taxon>Eukaryota</taxon>
        <taxon>Fungi</taxon>
        <taxon>Dikarya</taxon>
        <taxon>Ascomycota</taxon>
        <taxon>Pezizomycotina</taxon>
        <taxon>Leotiomycetes</taxon>
        <taxon>Helotiales</taxon>
        <taxon>Helotiaceae</taxon>
        <taxon>Glarea</taxon>
    </lineage>
</organism>
<reference evidence="18 19" key="1">
    <citation type="journal article" date="2012" name="Eukaryot. Cell">
        <title>Genome sequence of the fungus Glarea lozoyensis: the first genome sequence of a species from the Helotiaceae family.</title>
        <authorList>
            <person name="Youssar L."/>
            <person name="Gruening B.A."/>
            <person name="Erxleben A."/>
            <person name="Guenther S."/>
            <person name="Huettel W."/>
        </authorList>
    </citation>
    <scope>NUCLEOTIDE SEQUENCE [LARGE SCALE GENOMIC DNA]</scope>
    <source>
        <strain evidence="19">ATCC 74030 / MF5533</strain>
    </source>
</reference>
<evidence type="ECO:0000256" key="7">
    <source>
        <dbReference type="ARBA" id="ARBA00023157"/>
    </source>
</evidence>
<comment type="similarity">
    <text evidence="2 16">Belongs to the glycosyl hydrolase 28 family.</text>
</comment>
<dbReference type="EC" id="3.2.1.67" evidence="12"/>
<dbReference type="Proteomes" id="UP000005446">
    <property type="component" value="Unassembled WGS sequence"/>
</dbReference>
<evidence type="ECO:0000256" key="17">
    <source>
        <dbReference type="SAM" id="SignalP"/>
    </source>
</evidence>
<dbReference type="PANTHER" id="PTHR31736:SF6">
    <property type="entry name" value="EXOPOLYGALACTURONASE B-RELATED"/>
    <property type="match status" value="1"/>
</dbReference>
<evidence type="ECO:0000256" key="10">
    <source>
        <dbReference type="ARBA" id="ARBA00023316"/>
    </source>
</evidence>
<evidence type="ECO:0000256" key="1">
    <source>
        <dbReference type="ARBA" id="ARBA00004613"/>
    </source>
</evidence>
<evidence type="ECO:0000256" key="16">
    <source>
        <dbReference type="RuleBase" id="RU361169"/>
    </source>
</evidence>
<evidence type="ECO:0000313" key="19">
    <source>
        <dbReference type="Proteomes" id="UP000005446"/>
    </source>
</evidence>
<evidence type="ECO:0000256" key="9">
    <source>
        <dbReference type="ARBA" id="ARBA00023295"/>
    </source>
</evidence>
<evidence type="ECO:0000256" key="6">
    <source>
        <dbReference type="ARBA" id="ARBA00022801"/>
    </source>
</evidence>
<sequence>MLLTNTLTLFATLLTTFSTLTTSTQHHYNGPKNPSEFRKHCPYTPHHNSRRKIYIRPSRNAKDDISVDLLRGLKQANHGGTLVLPKGQTFVIGKKLDLTFLNNVELNLEGEILFTDDIKYWQSNYYYHPFQKSISYWKWGGKDIRIWGNGTLNGNGQAWYDGFAGLEILVSKYFRHNTKNVVYDNVIIENVSSNKNLPKNTDGWDSYNVDGLTVRNAWVNIGDDCFSPKPNTSNILVENLYCNGTHGVSMGSIGQYAGVKDYIYNAWIENVIMLNAQNGARLKGWAGPNVGYGYIQNVTFKNFYNYNVDWPIVLDACYFNVNATSTSRTSPGPAAA</sequence>
<feature type="chain" id="PRO_5003532415" description="galacturonan 1,4-alpha-galacturonidase" evidence="17">
    <location>
        <begin position="24"/>
        <end position="336"/>
    </location>
</feature>
<evidence type="ECO:0000256" key="12">
    <source>
        <dbReference type="ARBA" id="ARBA00038933"/>
    </source>
</evidence>
<evidence type="ECO:0000256" key="11">
    <source>
        <dbReference type="ARBA" id="ARBA00037312"/>
    </source>
</evidence>
<evidence type="ECO:0000256" key="13">
    <source>
        <dbReference type="ARBA" id="ARBA00041473"/>
    </source>
</evidence>
<dbReference type="EMBL" id="AGUE01000209">
    <property type="protein sequence ID" value="EHK97124.1"/>
    <property type="molecule type" value="Genomic_DNA"/>
</dbReference>
<dbReference type="InterPro" id="IPR000743">
    <property type="entry name" value="Glyco_hydro_28"/>
</dbReference>
<keyword evidence="6 16" id="KW-0378">Hydrolase</keyword>
<feature type="signal peptide" evidence="17">
    <location>
        <begin position="1"/>
        <end position="23"/>
    </location>
</feature>
<evidence type="ECO:0000256" key="2">
    <source>
        <dbReference type="ARBA" id="ARBA00008834"/>
    </source>
</evidence>
<dbReference type="Gene3D" id="2.160.20.10">
    <property type="entry name" value="Single-stranded right-handed beta-helix, Pectin lyase-like"/>
    <property type="match status" value="1"/>
</dbReference>
<dbReference type="InParanoid" id="H0EWG9"/>
<comment type="subcellular location">
    <subcellularLocation>
        <location evidence="1">Secreted</location>
    </subcellularLocation>
</comment>
<keyword evidence="8" id="KW-0325">Glycoprotein</keyword>
<comment type="function">
    <text evidence="11">Specific in hydrolyzing the terminal glycosidic bond of polygalacturonic acid and oligogalacturonates.</text>
</comment>
<dbReference type="SUPFAM" id="SSF51126">
    <property type="entry name" value="Pectin lyase-like"/>
    <property type="match status" value="1"/>
</dbReference>
<keyword evidence="10" id="KW-0961">Cell wall biogenesis/degradation</keyword>
<evidence type="ECO:0000256" key="5">
    <source>
        <dbReference type="ARBA" id="ARBA00022737"/>
    </source>
</evidence>
<proteinExistence type="inferred from homology"/>
<protein>
    <recommendedName>
        <fullName evidence="12">galacturonan 1,4-alpha-galacturonidase</fullName>
        <ecNumber evidence="12">3.2.1.67</ecNumber>
    </recommendedName>
    <alternativeName>
        <fullName evidence="13">Galacturan 1,4-alpha-galacturonidase B</fullName>
    </alternativeName>
    <alternativeName>
        <fullName evidence="14">Poly(1,4-alpha-D-galacturonide)galacturonohydrolase B</fullName>
    </alternativeName>
</protein>
<dbReference type="AlphaFoldDB" id="H0EWG9"/>